<comment type="caution">
    <text evidence="6">The sequence shown here is derived from an EMBL/GenBank/DDBJ whole genome shotgun (WGS) entry which is preliminary data.</text>
</comment>
<dbReference type="InterPro" id="IPR034086">
    <property type="entry name" value="PMEI_plant"/>
</dbReference>
<dbReference type="PANTHER" id="PTHR36710">
    <property type="entry name" value="PECTINESTERASE INHIBITOR-LIKE"/>
    <property type="match status" value="1"/>
</dbReference>
<dbReference type="Gene3D" id="1.20.140.40">
    <property type="entry name" value="Invertase/pectin methylesterase inhibitor family protein"/>
    <property type="match status" value="1"/>
</dbReference>
<feature type="signal peptide" evidence="4">
    <location>
        <begin position="1"/>
        <end position="23"/>
    </location>
</feature>
<dbReference type="GO" id="GO:0046910">
    <property type="term" value="F:pectinesterase inhibitor activity"/>
    <property type="evidence" value="ECO:0007669"/>
    <property type="project" value="InterPro"/>
</dbReference>
<evidence type="ECO:0000259" key="5">
    <source>
        <dbReference type="SMART" id="SM00856"/>
    </source>
</evidence>
<name>A0AAD4TIG7_9MAGN</name>
<feature type="domain" description="Pectinesterase inhibitor" evidence="5">
    <location>
        <begin position="32"/>
        <end position="174"/>
    </location>
</feature>
<dbReference type="CDD" id="cd15797">
    <property type="entry name" value="PMEI"/>
    <property type="match status" value="1"/>
</dbReference>
<proteinExistence type="inferred from homology"/>
<organism evidence="6 7">
    <name type="scientific">Papaver atlanticum</name>
    <dbReference type="NCBI Taxonomy" id="357466"/>
    <lineage>
        <taxon>Eukaryota</taxon>
        <taxon>Viridiplantae</taxon>
        <taxon>Streptophyta</taxon>
        <taxon>Embryophyta</taxon>
        <taxon>Tracheophyta</taxon>
        <taxon>Spermatophyta</taxon>
        <taxon>Magnoliopsida</taxon>
        <taxon>Ranunculales</taxon>
        <taxon>Papaveraceae</taxon>
        <taxon>Papaveroideae</taxon>
        <taxon>Papaver</taxon>
    </lineage>
</organism>
<dbReference type="AlphaFoldDB" id="A0AAD4TIG7"/>
<keyword evidence="1 4" id="KW-0732">Signal</keyword>
<dbReference type="SMART" id="SM00856">
    <property type="entry name" value="PMEI"/>
    <property type="match status" value="1"/>
</dbReference>
<accession>A0AAD4TIG7</accession>
<evidence type="ECO:0000256" key="2">
    <source>
        <dbReference type="ARBA" id="ARBA00023157"/>
    </source>
</evidence>
<evidence type="ECO:0000313" key="6">
    <source>
        <dbReference type="EMBL" id="KAI3957986.1"/>
    </source>
</evidence>
<sequence>MASSSRSLLSILVVLLAATTATATTEVKNFEDIKVSGDQVCSRTRSPGFCFGVLPPGITKQSLETVSNDLINKAMVEATDIYNQIKYWIPQAAGAQQGHLNYCLRLYSSAINSIKAARNLLGSKHYFGLNRKTVEIANYANTCESSFSSSPRAVSPLTQQNSDFFNLVDVLSATSYLLSH</sequence>
<dbReference type="InterPro" id="IPR006501">
    <property type="entry name" value="Pectinesterase_inhib_dom"/>
</dbReference>
<feature type="chain" id="PRO_5042132151" description="Pectinesterase inhibitor domain-containing protein" evidence="4">
    <location>
        <begin position="24"/>
        <end position="180"/>
    </location>
</feature>
<comment type="similarity">
    <text evidence="3">Belongs to the PMEI family.</text>
</comment>
<gene>
    <name evidence="6" type="ORF">MKW98_020628</name>
</gene>
<dbReference type="InterPro" id="IPR035513">
    <property type="entry name" value="Invertase/methylesterase_inhib"/>
</dbReference>
<dbReference type="PANTHER" id="PTHR36710:SF18">
    <property type="entry name" value="PECTINESTERASE INHIBITOR 5-RELATED"/>
    <property type="match status" value="1"/>
</dbReference>
<evidence type="ECO:0000256" key="1">
    <source>
        <dbReference type="ARBA" id="ARBA00022729"/>
    </source>
</evidence>
<evidence type="ECO:0000256" key="3">
    <source>
        <dbReference type="ARBA" id="ARBA00038471"/>
    </source>
</evidence>
<evidence type="ECO:0000256" key="4">
    <source>
        <dbReference type="SAM" id="SignalP"/>
    </source>
</evidence>
<dbReference type="InterPro" id="IPR052421">
    <property type="entry name" value="PCW_Enzyme_Inhibitor"/>
</dbReference>
<evidence type="ECO:0000313" key="7">
    <source>
        <dbReference type="Proteomes" id="UP001202328"/>
    </source>
</evidence>
<keyword evidence="7" id="KW-1185">Reference proteome</keyword>
<dbReference type="Proteomes" id="UP001202328">
    <property type="component" value="Unassembled WGS sequence"/>
</dbReference>
<reference evidence="6" key="1">
    <citation type="submission" date="2022-04" db="EMBL/GenBank/DDBJ databases">
        <title>A functionally conserved STORR gene fusion in Papaver species that diverged 16.8 million years ago.</title>
        <authorList>
            <person name="Catania T."/>
        </authorList>
    </citation>
    <scope>NUCLEOTIDE SEQUENCE</scope>
    <source>
        <strain evidence="6">S-188037</strain>
    </source>
</reference>
<protein>
    <recommendedName>
        <fullName evidence="5">Pectinesterase inhibitor domain-containing protein</fullName>
    </recommendedName>
</protein>
<keyword evidence="2" id="KW-1015">Disulfide bond</keyword>
<dbReference type="NCBIfam" id="TIGR01614">
    <property type="entry name" value="PME_inhib"/>
    <property type="match status" value="1"/>
</dbReference>
<dbReference type="EMBL" id="JAJJMB010001184">
    <property type="protein sequence ID" value="KAI3957986.1"/>
    <property type="molecule type" value="Genomic_DNA"/>
</dbReference>
<dbReference type="Pfam" id="PF04043">
    <property type="entry name" value="PMEI"/>
    <property type="match status" value="1"/>
</dbReference>
<dbReference type="SUPFAM" id="SSF101148">
    <property type="entry name" value="Plant invertase/pectin methylesterase inhibitor"/>
    <property type="match status" value="1"/>
</dbReference>